<dbReference type="EMBL" id="DVLP01000195">
    <property type="protein sequence ID" value="HIT75189.1"/>
    <property type="molecule type" value="Genomic_DNA"/>
</dbReference>
<proteinExistence type="predicted"/>
<sequence>MKPVPDASHLDAGLFRESVNAWSAHDRLVAKKLDEFKADAQQQLEAGATRDQVAERWQVATEAVDWILEDRWPRIAGVADRGWSVLSMVRESHWYTRNGLVQVHRTGLTMLACYWHNPDLRVVHELEAACAEAEVTVVSHVSRWSREEVEAAIDTILASLGEHESDLLVHDCVLQPDGLYFAVTTGTPDPPASLPDDLDRLVDRTGVTIRVCWTIAEALRKLDTF</sequence>
<evidence type="ECO:0000313" key="2">
    <source>
        <dbReference type="Proteomes" id="UP000886842"/>
    </source>
</evidence>
<gene>
    <name evidence="1" type="ORF">IAA98_06370</name>
</gene>
<evidence type="ECO:0000313" key="1">
    <source>
        <dbReference type="EMBL" id="HIT75189.1"/>
    </source>
</evidence>
<comment type="caution">
    <text evidence="1">The sequence shown here is derived from an EMBL/GenBank/DDBJ whole genome shotgun (WGS) entry which is preliminary data.</text>
</comment>
<organism evidence="1 2">
    <name type="scientific">Candidatus Avipropionibacterium avicola</name>
    <dbReference type="NCBI Taxonomy" id="2840701"/>
    <lineage>
        <taxon>Bacteria</taxon>
        <taxon>Bacillati</taxon>
        <taxon>Actinomycetota</taxon>
        <taxon>Actinomycetes</taxon>
        <taxon>Propionibacteriales</taxon>
        <taxon>Propionibacteriaceae</taxon>
        <taxon>Propionibacteriaceae incertae sedis</taxon>
        <taxon>Candidatus Avipropionibacterium</taxon>
    </lineage>
</organism>
<dbReference type="AlphaFoldDB" id="A0A9D1GX40"/>
<accession>A0A9D1GX40</accession>
<reference evidence="1" key="1">
    <citation type="submission" date="2020-10" db="EMBL/GenBank/DDBJ databases">
        <authorList>
            <person name="Gilroy R."/>
        </authorList>
    </citation>
    <scope>NUCLEOTIDE SEQUENCE</scope>
    <source>
        <strain evidence="1">ChiGjej1B1-24693</strain>
    </source>
</reference>
<dbReference type="Proteomes" id="UP000886842">
    <property type="component" value="Unassembled WGS sequence"/>
</dbReference>
<reference evidence="1" key="2">
    <citation type="journal article" date="2021" name="PeerJ">
        <title>Extensive microbial diversity within the chicken gut microbiome revealed by metagenomics and culture.</title>
        <authorList>
            <person name="Gilroy R."/>
            <person name="Ravi A."/>
            <person name="Getino M."/>
            <person name="Pursley I."/>
            <person name="Horton D.L."/>
            <person name="Alikhan N.F."/>
            <person name="Baker D."/>
            <person name="Gharbi K."/>
            <person name="Hall N."/>
            <person name="Watson M."/>
            <person name="Adriaenssens E.M."/>
            <person name="Foster-Nyarko E."/>
            <person name="Jarju S."/>
            <person name="Secka A."/>
            <person name="Antonio M."/>
            <person name="Oren A."/>
            <person name="Chaudhuri R.R."/>
            <person name="La Ragione R."/>
            <person name="Hildebrand F."/>
            <person name="Pallen M.J."/>
        </authorList>
    </citation>
    <scope>NUCLEOTIDE SEQUENCE</scope>
    <source>
        <strain evidence="1">ChiGjej1B1-24693</strain>
    </source>
</reference>
<protein>
    <submittedName>
        <fullName evidence="1">Uncharacterized protein</fullName>
    </submittedName>
</protein>
<name>A0A9D1GX40_9ACTN</name>